<dbReference type="GO" id="GO:0005886">
    <property type="term" value="C:plasma membrane"/>
    <property type="evidence" value="ECO:0007669"/>
    <property type="project" value="UniProtKB-SubCell"/>
</dbReference>
<comment type="subcellular location">
    <subcellularLocation>
        <location evidence="1">Cell membrane</location>
        <topology evidence="1">Multi-pass membrane protein</topology>
    </subcellularLocation>
</comment>
<dbReference type="Proteomes" id="UP000184363">
    <property type="component" value="Unassembled WGS sequence"/>
</dbReference>
<dbReference type="Gene3D" id="1.20.1250.20">
    <property type="entry name" value="MFS general substrate transporter like domains"/>
    <property type="match status" value="1"/>
</dbReference>
<feature type="transmembrane region" description="Helical" evidence="6">
    <location>
        <begin position="118"/>
        <end position="141"/>
    </location>
</feature>
<evidence type="ECO:0000313" key="8">
    <source>
        <dbReference type="Proteomes" id="UP000184363"/>
    </source>
</evidence>
<reference evidence="7 8" key="1">
    <citation type="submission" date="2016-11" db="EMBL/GenBank/DDBJ databases">
        <authorList>
            <person name="Jaros S."/>
            <person name="Januszkiewicz K."/>
            <person name="Wedrychowicz H."/>
        </authorList>
    </citation>
    <scope>NUCLEOTIDE SEQUENCE [LARGE SCALE GENOMIC DNA]</scope>
    <source>
        <strain evidence="7 8">DSM 43832</strain>
    </source>
</reference>
<dbReference type="CDD" id="cd06173">
    <property type="entry name" value="MFS_MefA_like"/>
    <property type="match status" value="1"/>
</dbReference>
<gene>
    <name evidence="7" type="ORF">SAMN05443637_112125</name>
</gene>
<evidence type="ECO:0000256" key="6">
    <source>
        <dbReference type="SAM" id="Phobius"/>
    </source>
</evidence>
<dbReference type="STRING" id="1848.SAMN05443637_112125"/>
<feature type="transmembrane region" description="Helical" evidence="6">
    <location>
        <begin position="374"/>
        <end position="397"/>
    </location>
</feature>
<dbReference type="AlphaFoldDB" id="A0A1M6VHR5"/>
<evidence type="ECO:0000256" key="3">
    <source>
        <dbReference type="ARBA" id="ARBA00022692"/>
    </source>
</evidence>
<feature type="transmembrane region" description="Helical" evidence="6">
    <location>
        <begin position="256"/>
        <end position="274"/>
    </location>
</feature>
<keyword evidence="5 6" id="KW-0472">Membrane</keyword>
<feature type="transmembrane region" description="Helical" evidence="6">
    <location>
        <begin position="286"/>
        <end position="308"/>
    </location>
</feature>
<organism evidence="7 8">
    <name type="scientific">Pseudonocardia thermophila</name>
    <dbReference type="NCBI Taxonomy" id="1848"/>
    <lineage>
        <taxon>Bacteria</taxon>
        <taxon>Bacillati</taxon>
        <taxon>Actinomycetota</taxon>
        <taxon>Actinomycetes</taxon>
        <taxon>Pseudonocardiales</taxon>
        <taxon>Pseudonocardiaceae</taxon>
        <taxon>Pseudonocardia</taxon>
    </lineage>
</organism>
<name>A0A1M6VHR5_PSETH</name>
<feature type="transmembrane region" description="Helical" evidence="6">
    <location>
        <begin position="341"/>
        <end position="362"/>
    </location>
</feature>
<protein>
    <submittedName>
        <fullName evidence="7">Major Facilitator Superfamily protein</fullName>
    </submittedName>
</protein>
<dbReference type="Pfam" id="PF07690">
    <property type="entry name" value="MFS_1"/>
    <property type="match status" value="1"/>
</dbReference>
<feature type="transmembrane region" description="Helical" evidence="6">
    <location>
        <begin position="90"/>
        <end position="112"/>
    </location>
</feature>
<dbReference type="InterPro" id="IPR036259">
    <property type="entry name" value="MFS_trans_sf"/>
</dbReference>
<dbReference type="GO" id="GO:0022857">
    <property type="term" value="F:transmembrane transporter activity"/>
    <property type="evidence" value="ECO:0007669"/>
    <property type="project" value="InterPro"/>
</dbReference>
<evidence type="ECO:0000256" key="2">
    <source>
        <dbReference type="ARBA" id="ARBA00022475"/>
    </source>
</evidence>
<keyword evidence="8" id="KW-1185">Reference proteome</keyword>
<evidence type="ECO:0000256" key="4">
    <source>
        <dbReference type="ARBA" id="ARBA00022989"/>
    </source>
</evidence>
<feature type="transmembrane region" description="Helical" evidence="6">
    <location>
        <begin position="403"/>
        <end position="427"/>
    </location>
</feature>
<keyword evidence="3 6" id="KW-0812">Transmembrane</keyword>
<keyword evidence="4 6" id="KW-1133">Transmembrane helix</keyword>
<dbReference type="EMBL" id="FRAP01000012">
    <property type="protein sequence ID" value="SHK80895.1"/>
    <property type="molecule type" value="Genomic_DNA"/>
</dbReference>
<accession>A0A1M6VHR5</accession>
<dbReference type="PANTHER" id="PTHR23513:SF17">
    <property type="entry name" value="MEMBRANE PROTEIN"/>
    <property type="match status" value="1"/>
</dbReference>
<dbReference type="PANTHER" id="PTHR23513">
    <property type="entry name" value="INTEGRAL MEMBRANE EFFLUX PROTEIN-RELATED"/>
    <property type="match status" value="1"/>
</dbReference>
<keyword evidence="2" id="KW-1003">Cell membrane</keyword>
<dbReference type="SUPFAM" id="SSF103473">
    <property type="entry name" value="MFS general substrate transporter"/>
    <property type="match status" value="1"/>
</dbReference>
<evidence type="ECO:0000256" key="5">
    <source>
        <dbReference type="ARBA" id="ARBA00023136"/>
    </source>
</evidence>
<evidence type="ECO:0000313" key="7">
    <source>
        <dbReference type="EMBL" id="SHK80895.1"/>
    </source>
</evidence>
<feature type="transmembrane region" description="Helical" evidence="6">
    <location>
        <begin position="153"/>
        <end position="175"/>
    </location>
</feature>
<evidence type="ECO:0000256" key="1">
    <source>
        <dbReference type="ARBA" id="ARBA00004651"/>
    </source>
</evidence>
<feature type="transmembrane region" description="Helical" evidence="6">
    <location>
        <begin position="59"/>
        <end position="83"/>
    </location>
</feature>
<feature type="transmembrane region" description="Helical" evidence="6">
    <location>
        <begin position="187"/>
        <end position="207"/>
    </location>
</feature>
<dbReference type="InterPro" id="IPR011701">
    <property type="entry name" value="MFS"/>
</dbReference>
<proteinExistence type="predicted"/>
<sequence length="433" mass="44895">MTGDSRPTTDRLGVVRLLRTRGYRRLLAVRFATQWGDGLFQAALGASVLFNPQRQADPLAVAAGLAVLLLPYSLVSPFAGALLDRWDRRLVLTVANLAKAAIIPLVALLVLAGNQGPLFYVGALVVAGIGRFALAGLSASLPHVVPKHNVVEANTLAVTIGTGMSALGAGSAVGLRHVFGGDDAGSAATMSVSILGAVVAALIAVRFSRERLGPDQFDEHPQALIAVARGLLDGAKASLATPTVTSSFFALGCHRLAFGISTLLTLLLYRYAFVDEGVFRAGLEGIGEALACTAAGLVLAAVVTPALVRWIGRTWTVRAALIAAVLSQVVVAALLSMPAVLAGAFVIGMTGQIVKLCTDAAVQSEVRDAALGRVFALYDVVFNVGYVIAVTVTALLSPPDGRAPLLLGAAALLYVVGYLGHDLLLLLRRRKAS</sequence>